<dbReference type="Pfam" id="PF12390">
    <property type="entry name" value="Se-cys_synth_N"/>
    <property type="match status" value="1"/>
</dbReference>
<keyword evidence="4 8" id="KW-0663">Pyridoxal phosphate</keyword>
<evidence type="ECO:0000256" key="5">
    <source>
        <dbReference type="ARBA" id="ARBA00022917"/>
    </source>
</evidence>
<evidence type="ECO:0000256" key="7">
    <source>
        <dbReference type="ARBA" id="ARBA00044507"/>
    </source>
</evidence>
<dbReference type="RefSeq" id="WP_059315872.1">
    <property type="nucleotide sequence ID" value="NZ_CP013987.1"/>
</dbReference>
<comment type="cofactor">
    <cofactor evidence="1 8 9">
        <name>pyridoxal 5'-phosphate</name>
        <dbReference type="ChEBI" id="CHEBI:597326"/>
    </cofactor>
</comment>
<dbReference type="Gene3D" id="3.40.640.10">
    <property type="entry name" value="Type I PLP-dependent aspartate aminotransferase-like (Major domain)"/>
    <property type="match status" value="1"/>
</dbReference>
<reference evidence="11 12" key="1">
    <citation type="submission" date="2016-01" db="EMBL/GenBank/DDBJ databases">
        <title>Annotation of Pseudomonas oryzihabitans USDA-ARS-USMARC-56511.</title>
        <authorList>
            <person name="Harhay G.P."/>
            <person name="Harhay D.M."/>
            <person name="Smith T.P.L."/>
            <person name="Bono J.L."/>
            <person name="Heaton M.P."/>
            <person name="Clawson M.L."/>
            <person name="Chitko-Mckown C.G."/>
            <person name="Capik S.F."/>
            <person name="DeDonder K.D."/>
            <person name="Apley M.D."/>
            <person name="Lubbers B.V."/>
            <person name="White B.J."/>
            <person name="Larson R.L."/>
        </authorList>
    </citation>
    <scope>NUCLEOTIDE SEQUENCE [LARGE SCALE GENOMIC DNA]</scope>
    <source>
        <strain evidence="11 12">USDA-ARS-USMARC-56511</strain>
    </source>
</reference>
<dbReference type="HAMAP" id="MF_00423">
    <property type="entry name" value="SelA"/>
    <property type="match status" value="1"/>
</dbReference>
<dbReference type="InterPro" id="IPR015424">
    <property type="entry name" value="PyrdxlP-dep_Trfase"/>
</dbReference>
<keyword evidence="2 8" id="KW-0963">Cytoplasm</keyword>
<dbReference type="SUPFAM" id="SSF53383">
    <property type="entry name" value="PLP-dependent transferases"/>
    <property type="match status" value="1"/>
</dbReference>
<protein>
    <recommendedName>
        <fullName evidence="8">L-seryl-tRNA(Sec) selenium transferase</fullName>
        <ecNumber evidence="8">2.9.1.1</ecNumber>
    </recommendedName>
    <alternativeName>
        <fullName evidence="8">Selenocysteine synthase</fullName>
        <shortName evidence="8">Sec synthase</shortName>
    </alternativeName>
    <alternativeName>
        <fullName evidence="8">Selenocysteinyl-tRNA(Sec) synthase</fullName>
    </alternativeName>
</protein>
<keyword evidence="3 8" id="KW-0808">Transferase</keyword>
<dbReference type="GO" id="GO:0001514">
    <property type="term" value="P:selenocysteine incorporation"/>
    <property type="evidence" value="ECO:0007669"/>
    <property type="project" value="UniProtKB-UniRule"/>
</dbReference>
<dbReference type="OrthoDB" id="9787096at2"/>
<dbReference type="AlphaFoldDB" id="A0A0U4XW34"/>
<keyword evidence="5 8" id="KW-0648">Protein biosynthesis</keyword>
<dbReference type="InterPro" id="IPR015421">
    <property type="entry name" value="PyrdxlP-dep_Trfase_major"/>
</dbReference>
<dbReference type="UniPathway" id="UPA00906">
    <property type="reaction ID" value="UER00896"/>
</dbReference>
<evidence type="ECO:0000256" key="8">
    <source>
        <dbReference type="HAMAP-Rule" id="MF_00423"/>
    </source>
</evidence>
<dbReference type="PANTHER" id="PTHR32328:SF0">
    <property type="entry name" value="L-SERYL-TRNA(SEC) SELENIUM TRANSFERASE"/>
    <property type="match status" value="1"/>
</dbReference>
<evidence type="ECO:0000256" key="4">
    <source>
        <dbReference type="ARBA" id="ARBA00022898"/>
    </source>
</evidence>
<comment type="function">
    <text evidence="8">Converts seryl-tRNA(Sec) to selenocysteinyl-tRNA(Sec) required for selenoprotein biosynthesis.</text>
</comment>
<gene>
    <name evidence="8" type="primary">selA</name>
    <name evidence="11" type="ORF">APT59_16645</name>
</gene>
<dbReference type="Gene3D" id="3.90.1150.180">
    <property type="match status" value="1"/>
</dbReference>
<comment type="subcellular location">
    <subcellularLocation>
        <location evidence="8">Cytoplasm</location>
    </subcellularLocation>
</comment>
<evidence type="ECO:0000313" key="12">
    <source>
        <dbReference type="Proteomes" id="UP000064137"/>
    </source>
</evidence>
<organism evidence="11 12">
    <name type="scientific">Pseudomonas oryzihabitans</name>
    <dbReference type="NCBI Taxonomy" id="47885"/>
    <lineage>
        <taxon>Bacteria</taxon>
        <taxon>Pseudomonadati</taxon>
        <taxon>Pseudomonadota</taxon>
        <taxon>Gammaproteobacteria</taxon>
        <taxon>Pseudomonadales</taxon>
        <taxon>Pseudomonadaceae</taxon>
        <taxon>Pseudomonas</taxon>
    </lineage>
</organism>
<feature type="domain" description="L-seryl-tRNA selenium transferase N-terminal" evidence="10">
    <location>
        <begin position="5"/>
        <end position="42"/>
    </location>
</feature>
<dbReference type="InterPro" id="IPR025862">
    <property type="entry name" value="SelA_trans_N_dom"/>
</dbReference>
<evidence type="ECO:0000256" key="1">
    <source>
        <dbReference type="ARBA" id="ARBA00001933"/>
    </source>
</evidence>
<evidence type="ECO:0000259" key="10">
    <source>
        <dbReference type="Pfam" id="PF12390"/>
    </source>
</evidence>
<name>A0A0U4XW34_9PSED</name>
<dbReference type="GO" id="GO:0005737">
    <property type="term" value="C:cytoplasm"/>
    <property type="evidence" value="ECO:0007669"/>
    <property type="project" value="UniProtKB-SubCell"/>
</dbReference>
<dbReference type="EMBL" id="CP013987">
    <property type="protein sequence ID" value="ALZ85753.1"/>
    <property type="molecule type" value="Genomic_DNA"/>
</dbReference>
<evidence type="ECO:0000256" key="3">
    <source>
        <dbReference type="ARBA" id="ARBA00022679"/>
    </source>
</evidence>
<dbReference type="EC" id="2.9.1.1" evidence="8"/>
<dbReference type="InterPro" id="IPR018319">
    <property type="entry name" value="SelA-like"/>
</dbReference>
<dbReference type="GO" id="GO:0001717">
    <property type="term" value="P:conversion of seryl-tRNAsec to selenocys-tRNAsec"/>
    <property type="evidence" value="ECO:0007669"/>
    <property type="project" value="UniProtKB-UniRule"/>
</dbReference>
<evidence type="ECO:0000256" key="6">
    <source>
        <dbReference type="ARBA" id="ARBA00023266"/>
    </source>
</evidence>
<comment type="catalytic activity">
    <reaction evidence="8">
        <text>L-seryl-tRNA(Sec) + selenophosphate + H(+) = L-selenocysteinyl-tRNA(Sec) + phosphate</text>
        <dbReference type="Rhea" id="RHEA:22728"/>
        <dbReference type="Rhea" id="RHEA-COMP:9742"/>
        <dbReference type="Rhea" id="RHEA-COMP:9743"/>
        <dbReference type="ChEBI" id="CHEBI:15378"/>
        <dbReference type="ChEBI" id="CHEBI:16144"/>
        <dbReference type="ChEBI" id="CHEBI:43474"/>
        <dbReference type="ChEBI" id="CHEBI:78533"/>
        <dbReference type="ChEBI" id="CHEBI:78573"/>
        <dbReference type="EC" id="2.9.1.1"/>
    </reaction>
</comment>
<dbReference type="FunFam" id="3.40.640.10:FF:000028">
    <property type="entry name" value="L-seryl-tRNA(Sec) selenium transferase"/>
    <property type="match status" value="1"/>
</dbReference>
<keyword evidence="6 8" id="KW-0711">Selenium</keyword>
<comment type="pathway">
    <text evidence="8">Aminoacyl-tRNA biosynthesis; selenocysteinyl-tRNA(Sec) biosynthesis; selenocysteinyl-tRNA(Sec) from L-seryl-tRNA(Sec) (bacterial route): step 1/1.</text>
</comment>
<dbReference type="PANTHER" id="PTHR32328">
    <property type="entry name" value="L-SERYL-TRNA(SEC) SELENIUM TRANSFERASE"/>
    <property type="match status" value="1"/>
</dbReference>
<evidence type="ECO:0000256" key="2">
    <source>
        <dbReference type="ARBA" id="ARBA00022490"/>
    </source>
</evidence>
<dbReference type="KEGG" id="por:APT59_16645"/>
<evidence type="ECO:0000313" key="11">
    <source>
        <dbReference type="EMBL" id="ALZ85753.1"/>
    </source>
</evidence>
<proteinExistence type="inferred from homology"/>
<feature type="modified residue" description="N6-(pyridoxal phosphate)lysine" evidence="8 9">
    <location>
        <position position="291"/>
    </location>
</feature>
<evidence type="ECO:0000256" key="9">
    <source>
        <dbReference type="PIRSR" id="PIRSR618319-50"/>
    </source>
</evidence>
<sequence>MTAIRLPSIDRLLRHPASRPLEERHGREQVLGGYRSLLDDLREALRAGTLAAVEVEEGVLAGRLGERLALSSQPRVRRVFNLTGTVLHTNLGRALLAEEAIAAVSEAARQPMNLEFDLATGKRGDRDDLVADLVRELTGAEAVTVVNNNAAAVLLALHAIGARKEGVLSRGELIEIGGAFRIPDIMARAGVKLVEVGTTNRTHARDYEAAIGPRTALLMRVHTSNYSVQGFTASVATPELAAIARAHEVPLLEDLGSGTLVDLTRWGLPAEPTVQQALRDGADLVTFSGDKLLGGPQCGLIVGRRDLIERIKKNPLKRALRVDKLTLAALEATLALYRDPDRLAERLPSLRLLSRPAADITAQAERLLPAFAAVLGATYAVSVEPALGMIGSGAQPVARLPGAALCCRPQVSKRLRGRALRQLEEALRQLPIPVVGRIDADALWLDLRQLDDEAAFLAQLPELLLPEIR</sequence>
<accession>A0A0U4XW34</accession>
<dbReference type="NCBIfam" id="TIGR00474">
    <property type="entry name" value="selA"/>
    <property type="match status" value="1"/>
</dbReference>
<dbReference type="GO" id="GO:0004125">
    <property type="term" value="F:L-seryl-tRNA(Sec) selenium transferase activity"/>
    <property type="evidence" value="ECO:0007669"/>
    <property type="project" value="UniProtKB-UniRule"/>
</dbReference>
<dbReference type="Pfam" id="PF03841">
    <property type="entry name" value="SelA"/>
    <property type="match status" value="1"/>
</dbReference>
<comment type="similarity">
    <text evidence="7 8">Belongs to the SelA family.</text>
</comment>
<dbReference type="Proteomes" id="UP000064137">
    <property type="component" value="Chromosome"/>
</dbReference>
<dbReference type="InterPro" id="IPR004534">
    <property type="entry name" value="SelA_trans"/>
</dbReference>